<dbReference type="SUPFAM" id="SSF101473">
    <property type="entry name" value="DhaL-like"/>
    <property type="match status" value="1"/>
</dbReference>
<evidence type="ECO:0008006" key="15">
    <source>
        <dbReference type="Google" id="ProtNLM"/>
    </source>
</evidence>
<evidence type="ECO:0000256" key="1">
    <source>
        <dbReference type="ARBA" id="ARBA00003264"/>
    </source>
</evidence>
<dbReference type="AlphaFoldDB" id="A0A0C3GFS9"/>
<keyword evidence="8" id="KW-0067">ATP-binding</keyword>
<dbReference type="Pfam" id="PF02733">
    <property type="entry name" value="Dak1"/>
    <property type="match status" value="1"/>
</dbReference>
<dbReference type="GO" id="GO:0005829">
    <property type="term" value="C:cytosol"/>
    <property type="evidence" value="ECO:0007669"/>
    <property type="project" value="TreeGrafter"/>
</dbReference>
<dbReference type="OrthoDB" id="1724672at2759"/>
<evidence type="ECO:0000256" key="6">
    <source>
        <dbReference type="ARBA" id="ARBA00022777"/>
    </source>
</evidence>
<dbReference type="GO" id="GO:0005524">
    <property type="term" value="F:ATP binding"/>
    <property type="evidence" value="ECO:0007669"/>
    <property type="project" value="UniProtKB-KW"/>
</dbReference>
<dbReference type="FunCoup" id="A0A0C3GFS9">
    <property type="interactions" value="408"/>
</dbReference>
<dbReference type="GO" id="GO:0050354">
    <property type="term" value="F:triokinase activity"/>
    <property type="evidence" value="ECO:0007669"/>
    <property type="project" value="UniProtKB-EC"/>
</dbReference>
<reference evidence="14" key="2">
    <citation type="submission" date="2015-01" db="EMBL/GenBank/DDBJ databases">
        <title>Evolutionary Origins and Diversification of the Mycorrhizal Mutualists.</title>
        <authorList>
            <consortium name="DOE Joint Genome Institute"/>
            <consortium name="Mycorrhizal Genomics Consortium"/>
            <person name="Kohler A."/>
            <person name="Kuo A."/>
            <person name="Nagy L.G."/>
            <person name="Floudas D."/>
            <person name="Copeland A."/>
            <person name="Barry K.W."/>
            <person name="Cichocki N."/>
            <person name="Veneault-Fourrey C."/>
            <person name="LaButti K."/>
            <person name="Lindquist E.A."/>
            <person name="Lipzen A."/>
            <person name="Lundell T."/>
            <person name="Morin E."/>
            <person name="Murat C."/>
            <person name="Riley R."/>
            <person name="Ohm R."/>
            <person name="Sun H."/>
            <person name="Tunlid A."/>
            <person name="Henrissat B."/>
            <person name="Grigoriev I.V."/>
            <person name="Hibbett D.S."/>
            <person name="Martin F."/>
        </authorList>
    </citation>
    <scope>NUCLEOTIDE SEQUENCE [LARGE SCALE GENOMIC DNA]</scope>
    <source>
        <strain evidence="14">F 1598</strain>
    </source>
</reference>
<evidence type="ECO:0000256" key="3">
    <source>
        <dbReference type="ARBA" id="ARBA00008757"/>
    </source>
</evidence>
<dbReference type="UniPathway" id="UPA00617">
    <property type="reaction ID" value="UER00669"/>
</dbReference>
<dbReference type="PANTHER" id="PTHR28629">
    <property type="entry name" value="TRIOKINASE/FMN CYCLASE"/>
    <property type="match status" value="1"/>
</dbReference>
<comment type="function">
    <text evidence="1">Catalyzes both the phosphorylation of dihydroxyacetone and of glyceraldehyde.</text>
</comment>
<dbReference type="InterPro" id="IPR004006">
    <property type="entry name" value="DhaK_dom"/>
</dbReference>
<evidence type="ECO:0000256" key="5">
    <source>
        <dbReference type="ARBA" id="ARBA00022741"/>
    </source>
</evidence>
<dbReference type="InParanoid" id="A0A0C3GFS9"/>
<dbReference type="PANTHER" id="PTHR28629:SF14">
    <property type="entry name" value="DIHYDROXYACETONE KINASE 1"/>
    <property type="match status" value="1"/>
</dbReference>
<dbReference type="Proteomes" id="UP000054166">
    <property type="component" value="Unassembled WGS sequence"/>
</dbReference>
<dbReference type="GO" id="GO:0019588">
    <property type="term" value="P:anaerobic glycerol catabolic process"/>
    <property type="evidence" value="ECO:0007669"/>
    <property type="project" value="UniProtKB-UniPathway"/>
</dbReference>
<dbReference type="GO" id="GO:0004371">
    <property type="term" value="F:glycerone kinase activity"/>
    <property type="evidence" value="ECO:0007669"/>
    <property type="project" value="UniProtKB-EC"/>
</dbReference>
<protein>
    <recommendedName>
        <fullName evidence="15">DhaK domain-containing protein</fullName>
    </recommendedName>
</protein>
<organism evidence="13 14">
    <name type="scientific">Piloderma croceum (strain F 1598)</name>
    <dbReference type="NCBI Taxonomy" id="765440"/>
    <lineage>
        <taxon>Eukaryota</taxon>
        <taxon>Fungi</taxon>
        <taxon>Dikarya</taxon>
        <taxon>Basidiomycota</taxon>
        <taxon>Agaricomycotina</taxon>
        <taxon>Agaricomycetes</taxon>
        <taxon>Agaricomycetidae</taxon>
        <taxon>Atheliales</taxon>
        <taxon>Atheliaceae</taxon>
        <taxon>Piloderma</taxon>
    </lineage>
</organism>
<gene>
    <name evidence="13" type="ORF">PILCRDRAFT_812282</name>
</gene>
<evidence type="ECO:0000256" key="7">
    <source>
        <dbReference type="ARBA" id="ARBA00022798"/>
    </source>
</evidence>
<name>A0A0C3GFS9_PILCF</name>
<comment type="catalytic activity">
    <reaction evidence="9">
        <text>D-glyceraldehyde + ATP = D-glyceraldehyde 3-phosphate + ADP + H(+)</text>
        <dbReference type="Rhea" id="RHEA:13941"/>
        <dbReference type="ChEBI" id="CHEBI:15378"/>
        <dbReference type="ChEBI" id="CHEBI:17378"/>
        <dbReference type="ChEBI" id="CHEBI:30616"/>
        <dbReference type="ChEBI" id="CHEBI:59776"/>
        <dbReference type="ChEBI" id="CHEBI:456216"/>
        <dbReference type="EC" id="2.7.1.28"/>
    </reaction>
</comment>
<dbReference type="SUPFAM" id="SSF82549">
    <property type="entry name" value="DAK1/DegV-like"/>
    <property type="match status" value="1"/>
</dbReference>
<dbReference type="HOGENOM" id="CLU_017054_6_0_1"/>
<dbReference type="PROSITE" id="PS51480">
    <property type="entry name" value="DHAL"/>
    <property type="match status" value="1"/>
</dbReference>
<keyword evidence="4" id="KW-0808">Transferase</keyword>
<dbReference type="EMBL" id="KN832973">
    <property type="protein sequence ID" value="KIM90529.1"/>
    <property type="molecule type" value="Genomic_DNA"/>
</dbReference>
<feature type="domain" description="DhaL" evidence="11">
    <location>
        <begin position="393"/>
        <end position="446"/>
    </location>
</feature>
<keyword evidence="7" id="KW-0319">Glycerol metabolism</keyword>
<keyword evidence="14" id="KW-1185">Reference proteome</keyword>
<dbReference type="PROSITE" id="PS51481">
    <property type="entry name" value="DHAK"/>
    <property type="match status" value="1"/>
</dbReference>
<keyword evidence="5" id="KW-0547">Nucleotide-binding</keyword>
<dbReference type="FunFam" id="3.30.1180.20:FF:000001">
    <property type="entry name" value="Dihydroxyacetone kinase 1"/>
    <property type="match status" value="1"/>
</dbReference>
<keyword evidence="6" id="KW-0418">Kinase</keyword>
<dbReference type="Gene3D" id="3.40.50.10440">
    <property type="entry name" value="Dihydroxyacetone kinase, domain 1"/>
    <property type="match status" value="1"/>
</dbReference>
<comment type="catalytic activity">
    <reaction evidence="10">
        <text>dihydroxyacetone + ATP = dihydroxyacetone phosphate + ADP + H(+)</text>
        <dbReference type="Rhea" id="RHEA:15773"/>
        <dbReference type="ChEBI" id="CHEBI:15378"/>
        <dbReference type="ChEBI" id="CHEBI:16016"/>
        <dbReference type="ChEBI" id="CHEBI:30616"/>
        <dbReference type="ChEBI" id="CHEBI:57642"/>
        <dbReference type="ChEBI" id="CHEBI:456216"/>
        <dbReference type="EC" id="2.7.1.29"/>
    </reaction>
</comment>
<evidence type="ECO:0000259" key="11">
    <source>
        <dbReference type="PROSITE" id="PS51480"/>
    </source>
</evidence>
<dbReference type="Gene3D" id="1.25.40.340">
    <property type="match status" value="1"/>
</dbReference>
<dbReference type="InterPro" id="IPR004007">
    <property type="entry name" value="DhaL_dom"/>
</dbReference>
<evidence type="ECO:0000313" key="13">
    <source>
        <dbReference type="EMBL" id="KIM90529.1"/>
    </source>
</evidence>
<dbReference type="InterPro" id="IPR036117">
    <property type="entry name" value="DhaL_dom_sf"/>
</dbReference>
<dbReference type="FunFam" id="3.40.50.10440:FF:000001">
    <property type="entry name" value="Dihydroxyacetone kinase, DhaK subunit"/>
    <property type="match status" value="1"/>
</dbReference>
<reference evidence="13 14" key="1">
    <citation type="submission" date="2014-04" db="EMBL/GenBank/DDBJ databases">
        <authorList>
            <consortium name="DOE Joint Genome Institute"/>
            <person name="Kuo A."/>
            <person name="Tarkka M."/>
            <person name="Buscot F."/>
            <person name="Kohler A."/>
            <person name="Nagy L.G."/>
            <person name="Floudas D."/>
            <person name="Copeland A."/>
            <person name="Barry K.W."/>
            <person name="Cichocki N."/>
            <person name="Veneault-Fourrey C."/>
            <person name="LaButti K."/>
            <person name="Lindquist E.A."/>
            <person name="Lipzen A."/>
            <person name="Lundell T."/>
            <person name="Morin E."/>
            <person name="Murat C."/>
            <person name="Sun H."/>
            <person name="Tunlid A."/>
            <person name="Henrissat B."/>
            <person name="Grigoriev I.V."/>
            <person name="Hibbett D.S."/>
            <person name="Martin F."/>
            <person name="Nordberg H.P."/>
            <person name="Cantor M.N."/>
            <person name="Hua S.X."/>
        </authorList>
    </citation>
    <scope>NUCLEOTIDE SEQUENCE [LARGE SCALE GENOMIC DNA]</scope>
    <source>
        <strain evidence="13 14">F 1598</strain>
    </source>
</reference>
<dbReference type="InterPro" id="IPR050861">
    <property type="entry name" value="Dihydroxyacetone_Kinase"/>
</dbReference>
<feature type="domain" description="DhaK" evidence="12">
    <location>
        <begin position="11"/>
        <end position="355"/>
    </location>
</feature>
<evidence type="ECO:0000256" key="10">
    <source>
        <dbReference type="ARBA" id="ARBA00048898"/>
    </source>
</evidence>
<evidence type="ECO:0000256" key="4">
    <source>
        <dbReference type="ARBA" id="ARBA00022679"/>
    </source>
</evidence>
<evidence type="ECO:0000256" key="9">
    <source>
        <dbReference type="ARBA" id="ARBA00047974"/>
    </source>
</evidence>
<comment type="pathway">
    <text evidence="2">Polyol metabolism; glycerol fermentation; glycerone phosphate from glycerol (oxidative route): step 2/2.</text>
</comment>
<accession>A0A0C3GFS9</accession>
<dbReference type="STRING" id="765440.A0A0C3GFS9"/>
<proteinExistence type="inferred from homology"/>
<comment type="similarity">
    <text evidence="3">Belongs to the dihydroxyacetone kinase (DAK) family.</text>
</comment>
<dbReference type="Gene3D" id="3.30.1180.20">
    <property type="entry name" value="Dihydroxyacetone kinase, domain 2"/>
    <property type="match status" value="1"/>
</dbReference>
<evidence type="ECO:0000256" key="2">
    <source>
        <dbReference type="ARBA" id="ARBA00004778"/>
    </source>
</evidence>
<sequence length="446" mass="46710">MAVQSKHFLNDSSSLVVESLEGLCAVNPQISLDAPNKVVHLPSPNRSKVALVCGGGSGHEPSHAGFVGDGVLTAAVCGNIFASPNASQVRRGIELVDNNKGTVVIVKNYTGDVLAFGLAKEQYAALHPDKADQVKFVIVGDDVAVGKTQGDIVGRRGLAGTCLVYKIAGALAHRGGSLDEVYDIAQWVSSRIATIGVGLEHCHVPGTAPSGSHLSATEIEIGMGIHNESGHERLSPAPPLKELIPKLLKMLTSTNDPERSFVPFQGTNDRVVLLVNNLGGLSELELGGIVGQVRKNLDAMGIGIYRVLSGSFMTSLNMPGFSITLLLLPSYNDSSAPSSALLLSLLDEDTNAPGWKWSSKAPPSAITRATPVSSSAVSGQAKRPSQLAFLDPQEFTAAIERACKQLIAAEPEITYMDSIAGDGDCGLTLKAGASGAWAFTSEITRR</sequence>
<evidence type="ECO:0000256" key="8">
    <source>
        <dbReference type="ARBA" id="ARBA00022840"/>
    </source>
</evidence>
<evidence type="ECO:0000313" key="14">
    <source>
        <dbReference type="Proteomes" id="UP000054166"/>
    </source>
</evidence>
<evidence type="ECO:0000259" key="12">
    <source>
        <dbReference type="PROSITE" id="PS51481"/>
    </source>
</evidence>